<dbReference type="CDD" id="cd03351">
    <property type="entry name" value="LbH_UDP-GlcNAc_AT"/>
    <property type="match status" value="1"/>
</dbReference>
<feature type="domain" description="UDP N-acetylglucosamine O-acyltransferase C-terminal" evidence="6">
    <location>
        <begin position="174"/>
        <end position="255"/>
    </location>
</feature>
<evidence type="ECO:0000256" key="5">
    <source>
        <dbReference type="ARBA" id="ARBA00023315"/>
    </source>
</evidence>
<protein>
    <submittedName>
        <fullName evidence="7">Acyl-[acyl-carrier-protein]--UDP-N-acetylglucosamine O-acyltransferase</fullName>
    </submittedName>
</protein>
<evidence type="ECO:0000256" key="2">
    <source>
        <dbReference type="ARBA" id="ARBA00022556"/>
    </source>
</evidence>
<keyword evidence="3 7" id="KW-0808">Transferase</keyword>
<dbReference type="SUPFAM" id="SSF51161">
    <property type="entry name" value="Trimeric LpxA-like enzymes"/>
    <property type="match status" value="1"/>
</dbReference>
<dbReference type="NCBIfam" id="TIGR01852">
    <property type="entry name" value="lipid_A_lpxA"/>
    <property type="match status" value="1"/>
</dbReference>
<gene>
    <name evidence="7" type="ORF">SAMN05660236_5166</name>
</gene>
<dbReference type="InterPro" id="IPR037157">
    <property type="entry name" value="Acetyltransf_C_sf"/>
</dbReference>
<dbReference type="InterPro" id="IPR010137">
    <property type="entry name" value="Lipid_A_LpxA"/>
</dbReference>
<dbReference type="Gene3D" id="1.20.1180.10">
    <property type="entry name" value="Udp N-acetylglucosamine O-acyltransferase, C-terminal domain"/>
    <property type="match status" value="1"/>
</dbReference>
<dbReference type="Gene3D" id="2.160.10.10">
    <property type="entry name" value="Hexapeptide repeat proteins"/>
    <property type="match status" value="1"/>
</dbReference>
<dbReference type="InterPro" id="IPR001451">
    <property type="entry name" value="Hexapep"/>
</dbReference>
<evidence type="ECO:0000313" key="8">
    <source>
        <dbReference type="Proteomes" id="UP000190961"/>
    </source>
</evidence>
<dbReference type="PANTHER" id="PTHR43480">
    <property type="entry name" value="ACYL-[ACYL-CARRIER-PROTEIN]--UDP-N-ACETYLGLUCOSAMINE O-ACYLTRANSFERASE"/>
    <property type="match status" value="1"/>
</dbReference>
<organism evidence="7 8">
    <name type="scientific">Ohtaekwangia koreensis</name>
    <dbReference type="NCBI Taxonomy" id="688867"/>
    <lineage>
        <taxon>Bacteria</taxon>
        <taxon>Pseudomonadati</taxon>
        <taxon>Bacteroidota</taxon>
        <taxon>Cytophagia</taxon>
        <taxon>Cytophagales</taxon>
        <taxon>Fulvivirgaceae</taxon>
        <taxon>Ohtaekwangia</taxon>
    </lineage>
</organism>
<keyword evidence="1" id="KW-0444">Lipid biosynthesis</keyword>
<dbReference type="PIRSF" id="PIRSF000456">
    <property type="entry name" value="UDP-GlcNAc_acltr"/>
    <property type="match status" value="1"/>
</dbReference>
<dbReference type="GO" id="GO:0016020">
    <property type="term" value="C:membrane"/>
    <property type="evidence" value="ECO:0007669"/>
    <property type="project" value="GOC"/>
</dbReference>
<dbReference type="Pfam" id="PF13720">
    <property type="entry name" value="Acetyltransf_11"/>
    <property type="match status" value="1"/>
</dbReference>
<keyword evidence="8" id="KW-1185">Reference proteome</keyword>
<dbReference type="Pfam" id="PF00132">
    <property type="entry name" value="Hexapep"/>
    <property type="match status" value="2"/>
</dbReference>
<proteinExistence type="predicted"/>
<dbReference type="InterPro" id="IPR029098">
    <property type="entry name" value="Acetyltransf_C"/>
</dbReference>
<keyword evidence="2" id="KW-0441">Lipid A biosynthesis</keyword>
<evidence type="ECO:0000313" key="7">
    <source>
        <dbReference type="EMBL" id="SKC86509.1"/>
    </source>
</evidence>
<dbReference type="EMBL" id="FUZU01000004">
    <property type="protein sequence ID" value="SKC86509.1"/>
    <property type="molecule type" value="Genomic_DNA"/>
</dbReference>
<keyword evidence="4" id="KW-0443">Lipid metabolism</keyword>
<reference evidence="7 8" key="1">
    <citation type="submission" date="2017-02" db="EMBL/GenBank/DDBJ databases">
        <authorList>
            <person name="Peterson S.W."/>
        </authorList>
    </citation>
    <scope>NUCLEOTIDE SEQUENCE [LARGE SCALE GENOMIC DNA]</scope>
    <source>
        <strain evidence="7 8">DSM 25262</strain>
    </source>
</reference>
<name>A0A1T5MF49_9BACT</name>
<dbReference type="GO" id="GO:0009245">
    <property type="term" value="P:lipid A biosynthetic process"/>
    <property type="evidence" value="ECO:0007669"/>
    <property type="project" value="UniProtKB-KW"/>
</dbReference>
<dbReference type="PANTHER" id="PTHR43480:SF1">
    <property type="entry name" value="ACYL-[ACYL-CARRIER-PROTEIN]--UDP-N-ACETYLGLUCOSAMINE O-ACYLTRANSFERASE, MITOCHONDRIAL-RELATED"/>
    <property type="match status" value="1"/>
</dbReference>
<dbReference type="STRING" id="688867.SAMN05660236_5166"/>
<sequence>MSRYPLANVHPEAKIGNNVIIEPFATVQNDVEIGDGSWIGPNAVIMEGARIGKDCKIFPGAVISGIPQDLKFKGEKTTTEIGDRSTIRECVTINRGTVDKYKTVVGTDCLIMAYAHLGHDCLVGNHCILGNTVQLAGHVIIDDFAIFGGACAVQQFSKIGAHAYIGGGSLVRKDVPPFTKAAREPLSYAGINTVGLRRRGYTSEKINEIQEIYRFIFLKGLNNSKAIDLVEKEIGASTERDYILDFVRNSERGIMKGYGGND</sequence>
<evidence type="ECO:0000259" key="6">
    <source>
        <dbReference type="Pfam" id="PF13720"/>
    </source>
</evidence>
<dbReference type="GO" id="GO:0008780">
    <property type="term" value="F:acyl-[acyl-carrier-protein]-UDP-N-acetylglucosamine O-acyltransferase activity"/>
    <property type="evidence" value="ECO:0007669"/>
    <property type="project" value="InterPro"/>
</dbReference>
<dbReference type="OrthoDB" id="9807278at2"/>
<dbReference type="Proteomes" id="UP000190961">
    <property type="component" value="Unassembled WGS sequence"/>
</dbReference>
<accession>A0A1T5MF49</accession>
<evidence type="ECO:0000256" key="4">
    <source>
        <dbReference type="ARBA" id="ARBA00023098"/>
    </source>
</evidence>
<dbReference type="NCBIfam" id="NF003657">
    <property type="entry name" value="PRK05289.1"/>
    <property type="match status" value="1"/>
</dbReference>
<dbReference type="InterPro" id="IPR011004">
    <property type="entry name" value="Trimer_LpxA-like_sf"/>
</dbReference>
<evidence type="ECO:0000256" key="3">
    <source>
        <dbReference type="ARBA" id="ARBA00022679"/>
    </source>
</evidence>
<keyword evidence="5 7" id="KW-0012">Acyltransferase</keyword>
<evidence type="ECO:0000256" key="1">
    <source>
        <dbReference type="ARBA" id="ARBA00022516"/>
    </source>
</evidence>
<dbReference type="RefSeq" id="WP_079689659.1">
    <property type="nucleotide sequence ID" value="NZ_FUZU01000004.1"/>
</dbReference>
<dbReference type="AlphaFoldDB" id="A0A1T5MF49"/>